<dbReference type="Pfam" id="PF16844">
    <property type="entry name" value="DIMCO_N"/>
    <property type="match status" value="1"/>
</dbReference>
<dbReference type="InterPro" id="IPR003731">
    <property type="entry name" value="Di-Nase_FeMo-co_biosynth"/>
</dbReference>
<dbReference type="Gene3D" id="3.30.420.130">
    <property type="entry name" value="Dinitrogenase iron-molybdenum cofactor biosynthesis domain"/>
    <property type="match status" value="1"/>
</dbReference>
<dbReference type="PANTHER" id="PTHR33937">
    <property type="entry name" value="IRON-MOLYBDENUM PROTEIN-RELATED-RELATED"/>
    <property type="match status" value="1"/>
</dbReference>
<dbReference type="PANTHER" id="PTHR33937:SF1">
    <property type="entry name" value="IRON-MOLIBDENUM COFACTOR PROCESSING PROTEIN"/>
    <property type="match status" value="1"/>
</dbReference>
<dbReference type="InterPro" id="IPR036105">
    <property type="entry name" value="DiNase_FeMo-co_biosyn_sf"/>
</dbReference>
<dbReference type="InterPro" id="IPR034169">
    <property type="entry name" value="NifX-like"/>
</dbReference>
<feature type="domain" description="Dinitrogenase iron-molybdenum cofactor N-terminal" evidence="4">
    <location>
        <begin position="8"/>
        <end position="94"/>
    </location>
</feature>
<evidence type="ECO:0000313" key="6">
    <source>
        <dbReference type="Proteomes" id="UP000026923"/>
    </source>
</evidence>
<dbReference type="Proteomes" id="UP000026923">
    <property type="component" value="Unassembled WGS sequence"/>
</dbReference>
<dbReference type="eggNOG" id="COG1433">
    <property type="taxonomic scope" value="Bacteria"/>
</dbReference>
<evidence type="ECO:0000256" key="2">
    <source>
        <dbReference type="ARBA" id="ARBA00023231"/>
    </source>
</evidence>
<proteinExistence type="inferred from homology"/>
<accession>A0A061JJB1</accession>
<dbReference type="InterPro" id="IPR038127">
    <property type="entry name" value="NafY_N_sf"/>
</dbReference>
<feature type="domain" description="Dinitrogenase iron-molybdenum cofactor biosynthesis" evidence="3">
    <location>
        <begin position="118"/>
        <end position="208"/>
    </location>
</feature>
<dbReference type="Pfam" id="PF02579">
    <property type="entry name" value="Nitro_FeMo-Co"/>
    <property type="match status" value="1"/>
</dbReference>
<evidence type="ECO:0000259" key="4">
    <source>
        <dbReference type="Pfam" id="PF16844"/>
    </source>
</evidence>
<comment type="caution">
    <text evidence="5">The sequence shown here is derived from an EMBL/GenBank/DDBJ whole genome shotgun (WGS) entry which is preliminary data.</text>
</comment>
<dbReference type="OrthoDB" id="9797941at2"/>
<dbReference type="InterPro" id="IPR031763">
    <property type="entry name" value="NafY_N"/>
</dbReference>
<dbReference type="InterPro" id="IPR051840">
    <property type="entry name" value="NifX/NifY_domain"/>
</dbReference>
<name>A0A061JJB1_STUST</name>
<evidence type="ECO:0000256" key="1">
    <source>
        <dbReference type="ARBA" id="ARBA00010285"/>
    </source>
</evidence>
<dbReference type="AlphaFoldDB" id="A0A061JJB1"/>
<dbReference type="RefSeq" id="WP_003294711.1">
    <property type="nucleotide sequence ID" value="NZ_KK020677.1"/>
</dbReference>
<protein>
    <submittedName>
        <fullName evidence="5">Dinitrogenase iron-molybdenum cofactor biosynthesis protein</fullName>
    </submittedName>
</protein>
<gene>
    <name evidence="5" type="ORF">B597_021780</name>
</gene>
<evidence type="ECO:0000313" key="5">
    <source>
        <dbReference type="EMBL" id="EWC39157.1"/>
    </source>
</evidence>
<reference evidence="5 6" key="1">
    <citation type="journal article" date="2013" name="Genome Announc.">
        <title>Draft Genome of the Nitrogen-Fixing Bacterium Pseudomonas stutzeri Strain KOS6 Isolated from Industrial Hydrocarbon Sludge.</title>
        <authorList>
            <person name="Grigoryeva T.V."/>
            <person name="Laikov A.V."/>
            <person name="Naumova R.P."/>
            <person name="Manolov A.I."/>
            <person name="Larin A.K."/>
            <person name="Karpova I.Y."/>
            <person name="Semashko T.A."/>
            <person name="Alexeev D.G."/>
            <person name="Kostryukova E.S."/>
            <person name="Muller R."/>
            <person name="Govorun V.M."/>
        </authorList>
    </citation>
    <scope>NUCLEOTIDE SEQUENCE [LARGE SCALE GENOMIC DNA]</scope>
    <source>
        <strain evidence="5 6">KOS6</strain>
    </source>
</reference>
<sequence length="243" mass="25839">MDSQPPSMNRETALRIALAARALPEVGVGRLLEILYQRVEGELNEESLQRVTVTDLKSAFVGADGEEGGEDIGIGLPALKEAVRILWGEGVGAELPQAVTLDSVPSGSIRVAIATNNGERLDGHFGSCLRFLVYQVGVDSCALVDVRSALETEFAEDRNGARAELISDCQVLYVVSIGGPAAAKVVKTGLYPIKKSGGEAREILADLQTIMAGNPPPWLAKLLGVSAEQRVRFERSGDEAAWA</sequence>
<dbReference type="CDD" id="cd00853">
    <property type="entry name" value="NifX"/>
    <property type="match status" value="1"/>
</dbReference>
<dbReference type="HOGENOM" id="CLU_1128640_0_0_6"/>
<evidence type="ECO:0000259" key="3">
    <source>
        <dbReference type="Pfam" id="PF02579"/>
    </source>
</evidence>
<dbReference type="EMBL" id="AMCZ02000051">
    <property type="protein sequence ID" value="EWC39157.1"/>
    <property type="molecule type" value="Genomic_DNA"/>
</dbReference>
<keyword evidence="2" id="KW-0535">Nitrogen fixation</keyword>
<dbReference type="SUPFAM" id="SSF53146">
    <property type="entry name" value="Nitrogenase accessory factor-like"/>
    <property type="match status" value="1"/>
</dbReference>
<comment type="similarity">
    <text evidence="1">Belongs to the NifX/NifY family.</text>
</comment>
<dbReference type="Gene3D" id="1.10.150.590">
    <property type="entry name" value="Dinitrogenase iron-molybdenum cofactor, N-terminal"/>
    <property type="match status" value="1"/>
</dbReference>
<organism evidence="5 6">
    <name type="scientific">Stutzerimonas stutzeri KOS6</name>
    <dbReference type="NCBI Taxonomy" id="1218352"/>
    <lineage>
        <taxon>Bacteria</taxon>
        <taxon>Pseudomonadati</taxon>
        <taxon>Pseudomonadota</taxon>
        <taxon>Gammaproteobacteria</taxon>
        <taxon>Pseudomonadales</taxon>
        <taxon>Pseudomonadaceae</taxon>
        <taxon>Stutzerimonas</taxon>
    </lineage>
</organism>